<dbReference type="GeneID" id="63838523"/>
<gene>
    <name evidence="2" type="ORF">M406DRAFT_338848</name>
</gene>
<keyword evidence="3" id="KW-1185">Reference proteome</keyword>
<dbReference type="AlphaFoldDB" id="A0A9P4Y1N5"/>
<dbReference type="PANTHER" id="PTHR35396">
    <property type="entry name" value="SMALL SECRETED PROTEIN"/>
    <property type="match status" value="1"/>
</dbReference>
<dbReference type="RefSeq" id="XP_040776330.1">
    <property type="nucleotide sequence ID" value="XM_040921394.1"/>
</dbReference>
<protein>
    <recommendedName>
        <fullName evidence="4">Small secreted protein</fullName>
    </recommendedName>
</protein>
<reference evidence="2" key="1">
    <citation type="journal article" date="2020" name="Phytopathology">
        <title>Genome sequence of the chestnut blight fungus Cryphonectria parasitica EP155: A fundamental resource for an archetypical invasive plant pathogen.</title>
        <authorList>
            <person name="Crouch J.A."/>
            <person name="Dawe A."/>
            <person name="Aerts A."/>
            <person name="Barry K."/>
            <person name="Churchill A.C.L."/>
            <person name="Grimwood J."/>
            <person name="Hillman B."/>
            <person name="Milgroom M.G."/>
            <person name="Pangilinan J."/>
            <person name="Smith M."/>
            <person name="Salamov A."/>
            <person name="Schmutz J."/>
            <person name="Yadav J."/>
            <person name="Grigoriev I.V."/>
            <person name="Nuss D."/>
        </authorList>
    </citation>
    <scope>NUCLEOTIDE SEQUENCE</scope>
    <source>
        <strain evidence="2">EP155</strain>
    </source>
</reference>
<accession>A0A9P4Y1N5</accession>
<evidence type="ECO:0000313" key="2">
    <source>
        <dbReference type="EMBL" id="KAF3765369.1"/>
    </source>
</evidence>
<dbReference type="EMBL" id="MU032347">
    <property type="protein sequence ID" value="KAF3765369.1"/>
    <property type="molecule type" value="Genomic_DNA"/>
</dbReference>
<sequence>MQLTSLFTVLAVPVMVLATADPATSNTEGKYPSSYNCDASVVSTSIQAAECAYNTRTSDQTFAVFETDHQYDDVEGAPYGTCSAYACTAPSDSDMVSDSDYWTFFWSDAGESSGVGTDCIKDPSTGECGCEDSDGTFIAGSSSCT</sequence>
<dbReference type="PANTHER" id="PTHR35396:SF1">
    <property type="entry name" value="SMALL SECRETED PROTEIN"/>
    <property type="match status" value="1"/>
</dbReference>
<feature type="chain" id="PRO_5040515951" description="Small secreted protein" evidence="1">
    <location>
        <begin position="19"/>
        <end position="145"/>
    </location>
</feature>
<name>A0A9P4Y1N5_CRYP1</name>
<evidence type="ECO:0000256" key="1">
    <source>
        <dbReference type="SAM" id="SignalP"/>
    </source>
</evidence>
<organism evidence="2 3">
    <name type="scientific">Cryphonectria parasitica (strain ATCC 38755 / EP155)</name>
    <dbReference type="NCBI Taxonomy" id="660469"/>
    <lineage>
        <taxon>Eukaryota</taxon>
        <taxon>Fungi</taxon>
        <taxon>Dikarya</taxon>
        <taxon>Ascomycota</taxon>
        <taxon>Pezizomycotina</taxon>
        <taxon>Sordariomycetes</taxon>
        <taxon>Sordariomycetidae</taxon>
        <taxon>Diaporthales</taxon>
        <taxon>Cryphonectriaceae</taxon>
        <taxon>Cryphonectria-Endothia species complex</taxon>
        <taxon>Cryphonectria</taxon>
    </lineage>
</organism>
<evidence type="ECO:0000313" key="3">
    <source>
        <dbReference type="Proteomes" id="UP000803844"/>
    </source>
</evidence>
<proteinExistence type="predicted"/>
<feature type="signal peptide" evidence="1">
    <location>
        <begin position="1"/>
        <end position="18"/>
    </location>
</feature>
<dbReference type="OrthoDB" id="160054at2759"/>
<keyword evidence="1" id="KW-0732">Signal</keyword>
<dbReference type="Proteomes" id="UP000803844">
    <property type="component" value="Unassembled WGS sequence"/>
</dbReference>
<comment type="caution">
    <text evidence="2">The sequence shown here is derived from an EMBL/GenBank/DDBJ whole genome shotgun (WGS) entry which is preliminary data.</text>
</comment>
<evidence type="ECO:0008006" key="4">
    <source>
        <dbReference type="Google" id="ProtNLM"/>
    </source>
</evidence>